<dbReference type="InterPro" id="IPR052895">
    <property type="entry name" value="HetReg/Transcr_Mod"/>
</dbReference>
<dbReference type="PANTHER" id="PTHR24148">
    <property type="entry name" value="ANKYRIN REPEAT DOMAIN-CONTAINING PROTEIN 39 HOMOLOG-RELATED"/>
    <property type="match status" value="1"/>
</dbReference>
<reference evidence="2" key="1">
    <citation type="journal article" date="2020" name="Stud. Mycol.">
        <title>101 Dothideomycetes genomes: a test case for predicting lifestyles and emergence of pathogens.</title>
        <authorList>
            <person name="Haridas S."/>
            <person name="Albert R."/>
            <person name="Binder M."/>
            <person name="Bloem J."/>
            <person name="Labutti K."/>
            <person name="Salamov A."/>
            <person name="Andreopoulos B."/>
            <person name="Baker S."/>
            <person name="Barry K."/>
            <person name="Bills G."/>
            <person name="Bluhm B."/>
            <person name="Cannon C."/>
            <person name="Castanera R."/>
            <person name="Culley D."/>
            <person name="Daum C."/>
            <person name="Ezra D."/>
            <person name="Gonzalez J."/>
            <person name="Henrissat B."/>
            <person name="Kuo A."/>
            <person name="Liang C."/>
            <person name="Lipzen A."/>
            <person name="Lutzoni F."/>
            <person name="Magnuson J."/>
            <person name="Mondo S."/>
            <person name="Nolan M."/>
            <person name="Ohm R."/>
            <person name="Pangilinan J."/>
            <person name="Park H.-J."/>
            <person name="Ramirez L."/>
            <person name="Alfaro M."/>
            <person name="Sun H."/>
            <person name="Tritt A."/>
            <person name="Yoshinaga Y."/>
            <person name="Zwiers L.-H."/>
            <person name="Turgeon B."/>
            <person name="Goodwin S."/>
            <person name="Spatafora J."/>
            <person name="Crous P."/>
            <person name="Grigoriev I."/>
        </authorList>
    </citation>
    <scope>NUCLEOTIDE SEQUENCE</scope>
    <source>
        <strain evidence="2">CBS 122367</strain>
    </source>
</reference>
<organism evidence="2 3">
    <name type="scientific">Lentithecium fluviatile CBS 122367</name>
    <dbReference type="NCBI Taxonomy" id="1168545"/>
    <lineage>
        <taxon>Eukaryota</taxon>
        <taxon>Fungi</taxon>
        <taxon>Dikarya</taxon>
        <taxon>Ascomycota</taxon>
        <taxon>Pezizomycotina</taxon>
        <taxon>Dothideomycetes</taxon>
        <taxon>Pleosporomycetidae</taxon>
        <taxon>Pleosporales</taxon>
        <taxon>Massarineae</taxon>
        <taxon>Lentitheciaceae</taxon>
        <taxon>Lentithecium</taxon>
    </lineage>
</organism>
<name>A0A6G1IEB6_9PLEO</name>
<dbReference type="PANTHER" id="PTHR24148:SF73">
    <property type="entry name" value="HET DOMAIN PROTEIN (AFU_ORTHOLOGUE AFUA_8G01020)"/>
    <property type="match status" value="1"/>
</dbReference>
<keyword evidence="3" id="KW-1185">Reference proteome</keyword>
<feature type="domain" description="Heterokaryon incompatibility" evidence="1">
    <location>
        <begin position="50"/>
        <end position="152"/>
    </location>
</feature>
<evidence type="ECO:0000259" key="1">
    <source>
        <dbReference type="Pfam" id="PF06985"/>
    </source>
</evidence>
<dbReference type="Proteomes" id="UP000799291">
    <property type="component" value="Unassembled WGS sequence"/>
</dbReference>
<protein>
    <submittedName>
        <fullName evidence="2">HET-domain-containing protein</fullName>
    </submittedName>
</protein>
<gene>
    <name evidence="2" type="ORF">K458DRAFT_492405</name>
</gene>
<dbReference type="OrthoDB" id="3557394at2759"/>
<sequence length="724" mass="81662">MAAMTDDSIYLPLPRRSRTIRLLELQPGRWSDPIAAKLRELTIREARDRYITVSYTWGKVGTVRQILISCNGRRTPISENLFTILRRLRRPDYPVLVWADALCINQSDPFERTHQVGLMGEIYRNGRETVIWLGEQNPSDDTGDRFLNEYMSVEDSACVSKGGPPRIAWHGNASDQRLLDAYLSSCRHSNGIETYLRELVDGDTSNDIFGAFCLIQSFAQGSSEPALEFLQENERQMWEKHDYPKQWYGLIASDAHVQGSRASRIWAGLDRLMSRPWWTRIWVIQETVLSRKATVHFGMLSAPWSMFADAATHYARERHSLCLDLAGTFRGHDVLNRFSNSMLQIDDTRKHHQASENDVTLLSLLWKFRPLEASDKRDKVFALLGLTTDWQGLAPTSPDYNAGVGEVFVQTAVHNIQRSANLSVLAGDLEAALARKRLSDIPSWVMDWALPCLPIEIDRVESHKMYNASGGRTGPVYFHQRHSILHVQGLHIDDVIAVGDVSRHTQITDTCAVIRQWNLAAIAFEEKRGDYPTGGTYGNAFWRTLVGDLLQTGCIANSSDGKHATYRRATPDDADAFRAWRMWSRCISRDTLSRTASFTQRDLDEGISSIHYALKTATASRRFFLTRSGYMGIGPRTTQHGDQLYVLENSRVPFLVRPHSFGSCEGGNVFSLIESNGGEHGLSGEECWIEHSRHRLVGDGFAYGLMDGEAFERPGAAVSALYLV</sequence>
<dbReference type="AlphaFoldDB" id="A0A6G1IEB6"/>
<evidence type="ECO:0000313" key="2">
    <source>
        <dbReference type="EMBL" id="KAF2676556.1"/>
    </source>
</evidence>
<proteinExistence type="predicted"/>
<dbReference type="EMBL" id="MU005633">
    <property type="protein sequence ID" value="KAF2676556.1"/>
    <property type="molecule type" value="Genomic_DNA"/>
</dbReference>
<dbReference type="InterPro" id="IPR010730">
    <property type="entry name" value="HET"/>
</dbReference>
<accession>A0A6G1IEB6</accession>
<dbReference type="Pfam" id="PF26639">
    <property type="entry name" value="Het-6_barrel"/>
    <property type="match status" value="1"/>
</dbReference>
<dbReference type="Pfam" id="PF06985">
    <property type="entry name" value="HET"/>
    <property type="match status" value="1"/>
</dbReference>
<evidence type="ECO:0000313" key="3">
    <source>
        <dbReference type="Proteomes" id="UP000799291"/>
    </source>
</evidence>